<keyword evidence="3" id="KW-0804">Transcription</keyword>
<dbReference type="OrthoDB" id="9796019at2"/>
<dbReference type="InterPro" id="IPR001647">
    <property type="entry name" value="HTH_TetR"/>
</dbReference>
<dbReference type="InterPro" id="IPR050109">
    <property type="entry name" value="HTH-type_TetR-like_transc_reg"/>
</dbReference>
<proteinExistence type="predicted"/>
<protein>
    <submittedName>
        <fullName evidence="6">TetR family transcriptional regulator</fullName>
    </submittedName>
</protein>
<evidence type="ECO:0000256" key="1">
    <source>
        <dbReference type="ARBA" id="ARBA00023015"/>
    </source>
</evidence>
<dbReference type="EMBL" id="QMEY01000003">
    <property type="protein sequence ID" value="RBQ20407.1"/>
    <property type="molecule type" value="Genomic_DNA"/>
</dbReference>
<accession>A0A366M2Z6</accession>
<dbReference type="SUPFAM" id="SSF48498">
    <property type="entry name" value="Tetracyclin repressor-like, C-terminal domain"/>
    <property type="match status" value="1"/>
</dbReference>
<dbReference type="Gene3D" id="1.10.10.60">
    <property type="entry name" value="Homeodomain-like"/>
    <property type="match status" value="1"/>
</dbReference>
<evidence type="ECO:0000313" key="7">
    <source>
        <dbReference type="Proteomes" id="UP000253303"/>
    </source>
</evidence>
<dbReference type="InterPro" id="IPR011075">
    <property type="entry name" value="TetR_C"/>
</dbReference>
<dbReference type="Proteomes" id="UP000253303">
    <property type="component" value="Unassembled WGS sequence"/>
</dbReference>
<sequence length="199" mass="22041">MAADHRRLPRRRGDALNTAIFQATLEELAEVGYAKMTMERIAERAKTGKASLYRRWSSRMELIVEAVHRLMPDHGLPPDTGSLRGDLLAVLRGTADLLAGPGGEIVRGLLSDALRDQARLEELRGHSLGLGRKAMREIALRAVQRGEIPASAVTQRRIETGQALLRSHFLFYGVPITDEVITEIVDEVMIPLLSHPLEP</sequence>
<name>A0A366M2Z6_9ACTN</name>
<keyword evidence="2 4" id="KW-0238">DNA-binding</keyword>
<dbReference type="InterPro" id="IPR009057">
    <property type="entry name" value="Homeodomain-like_sf"/>
</dbReference>
<feature type="domain" description="HTH tetR-type" evidence="5">
    <location>
        <begin position="14"/>
        <end position="74"/>
    </location>
</feature>
<gene>
    <name evidence="6" type="ORF">DP939_11525</name>
</gene>
<dbReference type="Gene3D" id="1.10.357.10">
    <property type="entry name" value="Tetracycline Repressor, domain 2"/>
    <property type="match status" value="1"/>
</dbReference>
<dbReference type="GO" id="GO:0003700">
    <property type="term" value="F:DNA-binding transcription factor activity"/>
    <property type="evidence" value="ECO:0007669"/>
    <property type="project" value="TreeGrafter"/>
</dbReference>
<dbReference type="AlphaFoldDB" id="A0A366M2Z6"/>
<dbReference type="SUPFAM" id="SSF46689">
    <property type="entry name" value="Homeodomain-like"/>
    <property type="match status" value="1"/>
</dbReference>
<dbReference type="Pfam" id="PF00440">
    <property type="entry name" value="TetR_N"/>
    <property type="match status" value="1"/>
</dbReference>
<keyword evidence="7" id="KW-1185">Reference proteome</keyword>
<evidence type="ECO:0000256" key="3">
    <source>
        <dbReference type="ARBA" id="ARBA00023163"/>
    </source>
</evidence>
<evidence type="ECO:0000256" key="4">
    <source>
        <dbReference type="PROSITE-ProRule" id="PRU00335"/>
    </source>
</evidence>
<dbReference type="InterPro" id="IPR036271">
    <property type="entry name" value="Tet_transcr_reg_TetR-rel_C_sf"/>
</dbReference>
<comment type="caution">
    <text evidence="6">The sequence shown here is derived from an EMBL/GenBank/DDBJ whole genome shotgun (WGS) entry which is preliminary data.</text>
</comment>
<dbReference type="PANTHER" id="PTHR30055:SF225">
    <property type="entry name" value="TRANSCRIPTIONAL REGULATORY PROTEIN-RELATED"/>
    <property type="match status" value="1"/>
</dbReference>
<dbReference type="Pfam" id="PF16859">
    <property type="entry name" value="TetR_C_11"/>
    <property type="match status" value="1"/>
</dbReference>
<dbReference type="PANTHER" id="PTHR30055">
    <property type="entry name" value="HTH-TYPE TRANSCRIPTIONAL REGULATOR RUTR"/>
    <property type="match status" value="1"/>
</dbReference>
<organism evidence="6 7">
    <name type="scientific">Spongiactinospora rosea</name>
    <dbReference type="NCBI Taxonomy" id="2248750"/>
    <lineage>
        <taxon>Bacteria</taxon>
        <taxon>Bacillati</taxon>
        <taxon>Actinomycetota</taxon>
        <taxon>Actinomycetes</taxon>
        <taxon>Streptosporangiales</taxon>
        <taxon>Streptosporangiaceae</taxon>
        <taxon>Spongiactinospora</taxon>
    </lineage>
</organism>
<keyword evidence="1" id="KW-0805">Transcription regulation</keyword>
<evidence type="ECO:0000256" key="2">
    <source>
        <dbReference type="ARBA" id="ARBA00023125"/>
    </source>
</evidence>
<reference evidence="6 7" key="1">
    <citation type="submission" date="2018-06" db="EMBL/GenBank/DDBJ databases">
        <title>Sphaerisporangium craniellae sp. nov., isolated from a marine sponge in the South China Sea.</title>
        <authorList>
            <person name="Li L."/>
        </authorList>
    </citation>
    <scope>NUCLEOTIDE SEQUENCE [LARGE SCALE GENOMIC DNA]</scope>
    <source>
        <strain evidence="6 7">LHW63015</strain>
    </source>
</reference>
<dbReference type="GO" id="GO:0000976">
    <property type="term" value="F:transcription cis-regulatory region binding"/>
    <property type="evidence" value="ECO:0007669"/>
    <property type="project" value="TreeGrafter"/>
</dbReference>
<dbReference type="PROSITE" id="PS50977">
    <property type="entry name" value="HTH_TETR_2"/>
    <property type="match status" value="1"/>
</dbReference>
<feature type="DNA-binding region" description="H-T-H motif" evidence="4">
    <location>
        <begin position="37"/>
        <end position="56"/>
    </location>
</feature>
<dbReference type="RefSeq" id="WP_113980601.1">
    <property type="nucleotide sequence ID" value="NZ_QMEY01000003.1"/>
</dbReference>
<evidence type="ECO:0000313" key="6">
    <source>
        <dbReference type="EMBL" id="RBQ20407.1"/>
    </source>
</evidence>
<evidence type="ECO:0000259" key="5">
    <source>
        <dbReference type="PROSITE" id="PS50977"/>
    </source>
</evidence>